<dbReference type="STRING" id="1267766.WYH_00309"/>
<dbReference type="GO" id="GO:0004803">
    <property type="term" value="F:transposase activity"/>
    <property type="evidence" value="ECO:0007669"/>
    <property type="project" value="InterPro"/>
</dbReference>
<dbReference type="KEGG" id="aay:WYH_02553"/>
<name>A0A0F7KQG2_9SPHN</name>
<dbReference type="PANTHER" id="PTHR33609:SF1">
    <property type="entry name" value="TRANSPOSASE"/>
    <property type="match status" value="1"/>
</dbReference>
<evidence type="ECO:0000313" key="1">
    <source>
        <dbReference type="EMBL" id="AKH41372.1"/>
    </source>
</evidence>
<dbReference type="EMBL" id="CP011452">
    <property type="protein sequence ID" value="AKH41372.1"/>
    <property type="molecule type" value="Genomic_DNA"/>
</dbReference>
<dbReference type="KEGG" id="aay:WYH_01185"/>
<dbReference type="InterPro" id="IPR002514">
    <property type="entry name" value="Transposase_8"/>
</dbReference>
<dbReference type="Pfam" id="PF01527">
    <property type="entry name" value="HTH_Tnp_1"/>
    <property type="match status" value="1"/>
</dbReference>
<evidence type="ECO:0000313" key="6">
    <source>
        <dbReference type="Proteomes" id="UP000034392"/>
    </source>
</evidence>
<dbReference type="KEGG" id="aay:WYH_00309"/>
<reference evidence="1 6" key="1">
    <citation type="submission" date="2015-05" db="EMBL/GenBank/DDBJ databases">
        <title>The complete genome of Altererythrobacter atlanticus strain 26DY36.</title>
        <authorList>
            <person name="Wu Y.-H."/>
            <person name="Cheng H."/>
            <person name="Wu X.-W."/>
        </authorList>
    </citation>
    <scope>NUCLEOTIDE SEQUENCE [LARGE SCALE GENOMIC DNA]</scope>
    <source>
        <strain evidence="1 6">26DY36</strain>
    </source>
</reference>
<sequence>MRPKSSNAKSRTKTPAEAVVKGIRRATRRHFSAEDKIRIVLEGLRGDDSIAELCRKEGIAQSLYYTWSKEFMEAGKRRLAGDTARAATTDEVKDLRRETGALKECVADLTLENRLLKKSILADGGDDE</sequence>
<evidence type="ECO:0000313" key="5">
    <source>
        <dbReference type="EMBL" id="AKH43624.1"/>
    </source>
</evidence>
<dbReference type="InterPro" id="IPR052546">
    <property type="entry name" value="Transposase_8_domain"/>
</dbReference>
<dbReference type="KEGG" id="aay:WYH_01893"/>
<dbReference type="EMBL" id="CP011452">
    <property type="protein sequence ID" value="AKH42230.1"/>
    <property type="molecule type" value="Genomic_DNA"/>
</dbReference>
<proteinExistence type="predicted"/>
<evidence type="ECO:0000313" key="2">
    <source>
        <dbReference type="EMBL" id="AKH42230.1"/>
    </source>
</evidence>
<dbReference type="GO" id="GO:0043565">
    <property type="term" value="F:sequence-specific DNA binding"/>
    <property type="evidence" value="ECO:0007669"/>
    <property type="project" value="InterPro"/>
</dbReference>
<dbReference type="EMBL" id="CP011452">
    <property type="protein sequence ID" value="AKH43583.1"/>
    <property type="molecule type" value="Genomic_DNA"/>
</dbReference>
<gene>
    <name evidence="1" type="ORF">WYH_00309</name>
    <name evidence="2" type="ORF">WYH_01185</name>
    <name evidence="3" type="ORF">WYH_01893</name>
    <name evidence="4" type="ORF">WYH_02553</name>
    <name evidence="5" type="ORF">WYH_02594</name>
</gene>
<evidence type="ECO:0000313" key="4">
    <source>
        <dbReference type="EMBL" id="AKH43583.1"/>
    </source>
</evidence>
<evidence type="ECO:0000313" key="3">
    <source>
        <dbReference type="EMBL" id="AKH42929.1"/>
    </source>
</evidence>
<dbReference type="EMBL" id="CP011452">
    <property type="protein sequence ID" value="AKH42929.1"/>
    <property type="molecule type" value="Genomic_DNA"/>
</dbReference>
<dbReference type="PANTHER" id="PTHR33609">
    <property type="entry name" value="LOW CALCIUM RESPONSE LOCUS PROTEIN S"/>
    <property type="match status" value="1"/>
</dbReference>
<dbReference type="Proteomes" id="UP000034392">
    <property type="component" value="Chromosome"/>
</dbReference>
<accession>A0A0F7KQG2</accession>
<dbReference type="Gene3D" id="1.10.10.10">
    <property type="entry name" value="Winged helix-like DNA-binding domain superfamily/Winged helix DNA-binding domain"/>
    <property type="match status" value="1"/>
</dbReference>
<dbReference type="InterPro" id="IPR010921">
    <property type="entry name" value="Trp_repressor/repl_initiator"/>
</dbReference>
<organism evidence="1 6">
    <name type="scientific">Croceibacterium atlanticum</name>
    <dbReference type="NCBI Taxonomy" id="1267766"/>
    <lineage>
        <taxon>Bacteria</taxon>
        <taxon>Pseudomonadati</taxon>
        <taxon>Pseudomonadota</taxon>
        <taxon>Alphaproteobacteria</taxon>
        <taxon>Sphingomonadales</taxon>
        <taxon>Erythrobacteraceae</taxon>
        <taxon>Croceibacterium</taxon>
    </lineage>
</organism>
<dbReference type="GO" id="GO:0006313">
    <property type="term" value="P:DNA transposition"/>
    <property type="evidence" value="ECO:0007669"/>
    <property type="project" value="InterPro"/>
</dbReference>
<dbReference type="InterPro" id="IPR036388">
    <property type="entry name" value="WH-like_DNA-bd_sf"/>
</dbReference>
<protein>
    <submittedName>
        <fullName evidence="1">Transposase</fullName>
    </submittedName>
</protein>
<dbReference type="AlphaFoldDB" id="A0A0F7KQG2"/>
<dbReference type="EMBL" id="CP011452">
    <property type="protein sequence ID" value="AKH43624.1"/>
    <property type="molecule type" value="Genomic_DNA"/>
</dbReference>
<keyword evidence="6" id="KW-1185">Reference proteome</keyword>
<dbReference type="PATRIC" id="fig|1267766.3.peg.1192"/>
<dbReference type="SUPFAM" id="SSF48295">
    <property type="entry name" value="TrpR-like"/>
    <property type="match status" value="1"/>
</dbReference>
<dbReference type="KEGG" id="aay:WYH_02594"/>